<protein>
    <submittedName>
        <fullName evidence="2">Uncharacterized protein (DUF1800 family)</fullName>
    </submittedName>
</protein>
<feature type="compositionally biased region" description="Polar residues" evidence="1">
    <location>
        <begin position="596"/>
        <end position="608"/>
    </location>
</feature>
<dbReference type="Pfam" id="PF08811">
    <property type="entry name" value="DUF1800"/>
    <property type="match status" value="1"/>
</dbReference>
<evidence type="ECO:0000313" key="3">
    <source>
        <dbReference type="Proteomes" id="UP000589520"/>
    </source>
</evidence>
<evidence type="ECO:0000256" key="1">
    <source>
        <dbReference type="SAM" id="MobiDB-lite"/>
    </source>
</evidence>
<name>A0A7Y9PI77_9BACT</name>
<gene>
    <name evidence="2" type="ORF">HDF17_002698</name>
</gene>
<sequence length="704" mass="77762">MKPASHPVKALTGTLLCILMAGQPLLATIATHKKRANEAQSEDRILHALNRFTFGPRPGEVAEVEKLGLKNWFDRQLNPSTIDDSALDARLASYPAMHLSQEALMQRYPSPQLLRQIERQDMPLPNDPLEHTIYADQLAFYKMAQERKAAKTGDANAAMKEDAALPGDTLDPTTPAMADHIDQLYSGLEAVKIINLPPDQRMARILAMSPKELIAFRDSLSRSELAEAAQDLSPEQKELFAALPGSARVIDAELLQTRLLRDIYSDRQLEAVMTDFWLNHFNVYLRKNQNEPYLLPGFEREVIRPNALGNFEDLLVATAKSPAMLVYLDNWTSIGPDSLAAQRAAQRQQKNTDAKARPSGLNENYARELMELHTLGVNGGYTQADVTQVARVFTGWTVARPNLGAAFQFEPNRHEPGPKQVLGHSIQPAGEDEGLQVLHILATSPATAHFISTELAQRFVSDTPPPALVDRMTQAFLASNGDIKTVLRTLFDSPEFWSPSVVHAKVKTPLEFVVSAVRASDTNVVNPQPLIQSLTKLGMPLYGMQTPNGYSWLAEPWVSTGALVSRMNFALVLASDRIPGVRPDWTQLLSELSNNIQPASRTTTSPDQSSSEKEKRLELLLLGQPVSDLTRATVLQQFQDNTAQQKAEKDFPIKATNLEQLANTLPGGRLNPPFDTPPAQPLVIDKQAGMMAGLLIGSPEFQRR</sequence>
<reference evidence="2 3" key="1">
    <citation type="submission" date="2020-07" db="EMBL/GenBank/DDBJ databases">
        <title>Genomic Encyclopedia of Type Strains, Phase IV (KMG-V): Genome sequencing to study the core and pangenomes of soil and plant-associated prokaryotes.</title>
        <authorList>
            <person name="Whitman W."/>
        </authorList>
    </citation>
    <scope>NUCLEOTIDE SEQUENCE [LARGE SCALE GENOMIC DNA]</scope>
    <source>
        <strain evidence="2 3">X4EP2</strain>
    </source>
</reference>
<comment type="caution">
    <text evidence="2">The sequence shown here is derived from an EMBL/GenBank/DDBJ whole genome shotgun (WGS) entry which is preliminary data.</text>
</comment>
<organism evidence="2 3">
    <name type="scientific">Granulicella arctica</name>
    <dbReference type="NCBI Taxonomy" id="940613"/>
    <lineage>
        <taxon>Bacteria</taxon>
        <taxon>Pseudomonadati</taxon>
        <taxon>Acidobacteriota</taxon>
        <taxon>Terriglobia</taxon>
        <taxon>Terriglobales</taxon>
        <taxon>Acidobacteriaceae</taxon>
        <taxon>Granulicella</taxon>
    </lineage>
</organism>
<proteinExistence type="predicted"/>
<dbReference type="InterPro" id="IPR014917">
    <property type="entry name" value="DUF1800"/>
</dbReference>
<feature type="region of interest" description="Disordered" evidence="1">
    <location>
        <begin position="596"/>
        <end position="615"/>
    </location>
</feature>
<accession>A0A7Y9PI77</accession>
<dbReference type="AlphaFoldDB" id="A0A7Y9PI77"/>
<dbReference type="RefSeq" id="WP_246301921.1">
    <property type="nucleotide sequence ID" value="NZ_JACCCW010000002.1"/>
</dbReference>
<evidence type="ECO:0000313" key="2">
    <source>
        <dbReference type="EMBL" id="NYF80378.1"/>
    </source>
</evidence>
<keyword evidence="3" id="KW-1185">Reference proteome</keyword>
<dbReference type="Proteomes" id="UP000589520">
    <property type="component" value="Unassembled WGS sequence"/>
</dbReference>
<dbReference type="EMBL" id="JACCCW010000002">
    <property type="protein sequence ID" value="NYF80378.1"/>
    <property type="molecule type" value="Genomic_DNA"/>
</dbReference>